<protein>
    <submittedName>
        <fullName evidence="3">Aldo/keto reductase</fullName>
    </submittedName>
</protein>
<organism evidence="3 4">
    <name type="scientific">Herbiconiux oxytropis</name>
    <dbReference type="NCBI Taxonomy" id="2970915"/>
    <lineage>
        <taxon>Bacteria</taxon>
        <taxon>Bacillati</taxon>
        <taxon>Actinomycetota</taxon>
        <taxon>Actinomycetes</taxon>
        <taxon>Micrococcales</taxon>
        <taxon>Microbacteriaceae</taxon>
        <taxon>Herbiconiux</taxon>
    </lineage>
</organism>
<dbReference type="FunFam" id="3.20.20.100:FF:000004">
    <property type="entry name" value="Oxidoreductase, aldo/keto reductase"/>
    <property type="match status" value="1"/>
</dbReference>
<evidence type="ECO:0000256" key="1">
    <source>
        <dbReference type="ARBA" id="ARBA00023002"/>
    </source>
</evidence>
<reference evidence="3" key="1">
    <citation type="submission" date="2022-08" db="EMBL/GenBank/DDBJ databases">
        <authorList>
            <person name="Deng Y."/>
            <person name="Han X.-F."/>
            <person name="Zhang Y.-Q."/>
        </authorList>
    </citation>
    <scope>NUCLEOTIDE SEQUENCE</scope>
    <source>
        <strain evidence="3">CPCC 203407</strain>
    </source>
</reference>
<evidence type="ECO:0000259" key="2">
    <source>
        <dbReference type="Pfam" id="PF00248"/>
    </source>
</evidence>
<dbReference type="EMBL" id="JANLCK010000015">
    <property type="protein sequence ID" value="MCS5727821.1"/>
    <property type="molecule type" value="Genomic_DNA"/>
</dbReference>
<dbReference type="InterPro" id="IPR036812">
    <property type="entry name" value="NAD(P)_OxRdtase_dom_sf"/>
</dbReference>
<dbReference type="PANTHER" id="PTHR43364:SF6">
    <property type="entry name" value="OXIDOREDUCTASE-RELATED"/>
    <property type="match status" value="1"/>
</dbReference>
<name>A0AA42BVV8_9MICO</name>
<dbReference type="RefSeq" id="WP_259530881.1">
    <property type="nucleotide sequence ID" value="NZ_JANLCK010000015.1"/>
</dbReference>
<dbReference type="InterPro" id="IPR018170">
    <property type="entry name" value="Aldo/ket_reductase_CS"/>
</dbReference>
<dbReference type="PANTHER" id="PTHR43364">
    <property type="entry name" value="NADH-SPECIFIC METHYLGLYOXAL REDUCTASE-RELATED"/>
    <property type="match status" value="1"/>
</dbReference>
<comment type="caution">
    <text evidence="3">The sequence shown here is derived from an EMBL/GenBank/DDBJ whole genome shotgun (WGS) entry which is preliminary data.</text>
</comment>
<evidence type="ECO:0000313" key="3">
    <source>
        <dbReference type="EMBL" id="MCS5727821.1"/>
    </source>
</evidence>
<accession>A0AA42BVV8</accession>
<dbReference type="AlphaFoldDB" id="A0AA42BVV8"/>
<dbReference type="PROSITE" id="PS00062">
    <property type="entry name" value="ALDOKETO_REDUCTASE_2"/>
    <property type="match status" value="1"/>
</dbReference>
<dbReference type="SUPFAM" id="SSF51430">
    <property type="entry name" value="NAD(P)-linked oxidoreductase"/>
    <property type="match status" value="1"/>
</dbReference>
<evidence type="ECO:0000313" key="4">
    <source>
        <dbReference type="Proteomes" id="UP001165587"/>
    </source>
</evidence>
<proteinExistence type="predicted"/>
<dbReference type="Proteomes" id="UP001165587">
    <property type="component" value="Unassembled WGS sequence"/>
</dbReference>
<keyword evidence="1" id="KW-0560">Oxidoreductase</keyword>
<sequence>MPRIGTSDLDVFPLSLGGNVFGWTADREESLAILDAHAEGGGDFIDTADTYMASVPGLKGGESETIIGEWFTSRGSRDSTVLATKVSRHPEFPGLGAANIAAAADASLARLQTDRIDLYWAHYEDPETPLEETAEAFDTLVRAGKVRYIGLSNFAIETIERYLEIADAHGWARPVALQPHYNLVHRNDVEENWAPLAEREQLSLIPYYALASGFLTGKYREKDDHEGAVRAKAATKYVSPQGLAVVDALEEIGRAHDASIATTALAWLKAKPTVAAPIASASRVGQVADLVAVGRVDLTADEVARLDEVSAWDPSAGEPTA</sequence>
<feature type="domain" description="NADP-dependent oxidoreductase" evidence="2">
    <location>
        <begin position="14"/>
        <end position="310"/>
    </location>
</feature>
<gene>
    <name evidence="3" type="ORF">N1028_18145</name>
</gene>
<dbReference type="Gene3D" id="3.20.20.100">
    <property type="entry name" value="NADP-dependent oxidoreductase domain"/>
    <property type="match status" value="1"/>
</dbReference>
<dbReference type="InterPro" id="IPR050523">
    <property type="entry name" value="AKR_Detox_Biosynth"/>
</dbReference>
<dbReference type="GO" id="GO:0016491">
    <property type="term" value="F:oxidoreductase activity"/>
    <property type="evidence" value="ECO:0007669"/>
    <property type="project" value="UniProtKB-KW"/>
</dbReference>
<dbReference type="Pfam" id="PF00248">
    <property type="entry name" value="Aldo_ket_red"/>
    <property type="match status" value="1"/>
</dbReference>
<dbReference type="InterPro" id="IPR020471">
    <property type="entry name" value="AKR"/>
</dbReference>
<dbReference type="GO" id="GO:0005829">
    <property type="term" value="C:cytosol"/>
    <property type="evidence" value="ECO:0007669"/>
    <property type="project" value="UniProtKB-ARBA"/>
</dbReference>
<keyword evidence="4" id="KW-1185">Reference proteome</keyword>
<dbReference type="PRINTS" id="PR00069">
    <property type="entry name" value="ALDKETRDTASE"/>
</dbReference>
<dbReference type="InterPro" id="IPR023210">
    <property type="entry name" value="NADP_OxRdtase_dom"/>
</dbReference>